<dbReference type="SUPFAM" id="SSF55811">
    <property type="entry name" value="Nudix"/>
    <property type="match status" value="1"/>
</dbReference>
<accession>A0A7W3NK51</accession>
<keyword evidence="3" id="KW-1185">Reference proteome</keyword>
<dbReference type="GeneID" id="93979701"/>
<proteinExistence type="predicted"/>
<evidence type="ECO:0000259" key="1">
    <source>
        <dbReference type="PROSITE" id="PS51462"/>
    </source>
</evidence>
<comment type="caution">
    <text evidence="2">The sequence shown here is derived from an EMBL/GenBank/DDBJ whole genome shotgun (WGS) entry which is preliminary data.</text>
</comment>
<dbReference type="RefSeq" id="WP_182774978.1">
    <property type="nucleotide sequence ID" value="NZ_BAAAHW010000018.1"/>
</dbReference>
<dbReference type="Proteomes" id="UP000577386">
    <property type="component" value="Unassembled WGS sequence"/>
</dbReference>
<reference evidence="2 3" key="1">
    <citation type="submission" date="2020-08" db="EMBL/GenBank/DDBJ databases">
        <title>Sequencing the genomes of 1000 actinobacteria strains.</title>
        <authorList>
            <person name="Klenk H.-P."/>
        </authorList>
    </citation>
    <scope>NUCLEOTIDE SEQUENCE [LARGE SCALE GENOMIC DNA]</scope>
    <source>
        <strain evidence="2 3">DSM 41827</strain>
    </source>
</reference>
<name>A0A7W3NK51_STRMR</name>
<evidence type="ECO:0000313" key="2">
    <source>
        <dbReference type="EMBL" id="MBA9051993.1"/>
    </source>
</evidence>
<gene>
    <name evidence="2" type="ORF">HDA42_001171</name>
</gene>
<dbReference type="AlphaFoldDB" id="A0A7W3NK51"/>
<dbReference type="InterPro" id="IPR015797">
    <property type="entry name" value="NUDIX_hydrolase-like_dom_sf"/>
</dbReference>
<feature type="domain" description="Nudix hydrolase" evidence="1">
    <location>
        <begin position="5"/>
        <end position="97"/>
    </location>
</feature>
<dbReference type="Pfam" id="PF00293">
    <property type="entry name" value="NUDIX"/>
    <property type="match status" value="1"/>
</dbReference>
<dbReference type="EMBL" id="JACJIJ010000002">
    <property type="protein sequence ID" value="MBA9051993.1"/>
    <property type="molecule type" value="Genomic_DNA"/>
</dbReference>
<dbReference type="PROSITE" id="PS51462">
    <property type="entry name" value="NUDIX"/>
    <property type="match status" value="1"/>
</dbReference>
<sequence>MALVRLRRSVRAIVLDEGDRVLLCRFLLPKPTGPIVVWAAPGGGVERGESVLAALQRELREIAGYRGTDLFSPRDLATPLAALIDGRAPGAVVRLGL</sequence>
<evidence type="ECO:0000313" key="3">
    <source>
        <dbReference type="Proteomes" id="UP000577386"/>
    </source>
</evidence>
<protein>
    <submittedName>
        <fullName evidence="2">ADP-ribose pyrophosphatase YjhB (NUDIX family)</fullName>
    </submittedName>
</protein>
<organism evidence="2 3">
    <name type="scientific">Streptomyces murinus</name>
    <dbReference type="NCBI Taxonomy" id="33900"/>
    <lineage>
        <taxon>Bacteria</taxon>
        <taxon>Bacillati</taxon>
        <taxon>Actinomycetota</taxon>
        <taxon>Actinomycetes</taxon>
        <taxon>Kitasatosporales</taxon>
        <taxon>Streptomycetaceae</taxon>
        <taxon>Streptomyces</taxon>
    </lineage>
</organism>
<dbReference type="InterPro" id="IPR000086">
    <property type="entry name" value="NUDIX_hydrolase_dom"/>
</dbReference>
<dbReference type="Gene3D" id="3.90.79.10">
    <property type="entry name" value="Nucleoside Triphosphate Pyrophosphohydrolase"/>
    <property type="match status" value="1"/>
</dbReference>